<comment type="similarity">
    <text evidence="12">Belongs to the helicase family. PriA subfamily.</text>
</comment>
<dbReference type="EC" id="5.6.2.4" evidence="12"/>
<dbReference type="GO" id="GO:1990077">
    <property type="term" value="C:primosome complex"/>
    <property type="evidence" value="ECO:0007669"/>
    <property type="project" value="UniProtKB-UniRule"/>
</dbReference>
<dbReference type="GO" id="GO:0006269">
    <property type="term" value="P:DNA replication, synthesis of primer"/>
    <property type="evidence" value="ECO:0007669"/>
    <property type="project" value="UniProtKB-KW"/>
</dbReference>
<comment type="function">
    <text evidence="12">Initiates the restart of stalled replication forks, which reloads the replicative helicase on sites other than the origin of replication. Recognizes and binds to abandoned replication forks and remodels them to uncover a helicase loading site. Promotes assembly of the primosome at these replication forks.</text>
</comment>
<keyword evidence="2 12" id="KW-0235">DNA replication</keyword>
<feature type="domain" description="Helicase C-terminal" evidence="14">
    <location>
        <begin position="413"/>
        <end position="626"/>
    </location>
</feature>
<dbReference type="Proteomes" id="UP000066549">
    <property type="component" value="Chromosome"/>
</dbReference>
<dbReference type="Pfam" id="PF18074">
    <property type="entry name" value="PriA_C"/>
    <property type="match status" value="1"/>
</dbReference>
<dbReference type="FunFam" id="3.40.50.300:FF:000489">
    <property type="entry name" value="Primosome assembly protein PriA"/>
    <property type="match status" value="1"/>
</dbReference>
<dbReference type="InterPro" id="IPR041236">
    <property type="entry name" value="PriA_C"/>
</dbReference>
<comment type="subunit">
    <text evidence="12">Component of the replication restart primosome.</text>
</comment>
<feature type="binding site" evidence="12">
    <location>
        <position position="441"/>
    </location>
    <ligand>
        <name>Zn(2+)</name>
        <dbReference type="ChEBI" id="CHEBI:29105"/>
        <label>2</label>
    </ligand>
</feature>
<gene>
    <name evidence="12" type="primary">priA</name>
    <name evidence="15" type="ORF">VI33_03640</name>
</gene>
<keyword evidence="1 12" id="KW-0639">Primosome</keyword>
<dbReference type="GO" id="GO:0043138">
    <property type="term" value="F:3'-5' DNA helicase activity"/>
    <property type="evidence" value="ECO:0007669"/>
    <property type="project" value="UniProtKB-EC"/>
</dbReference>
<dbReference type="Gene3D" id="3.40.1440.60">
    <property type="entry name" value="PriA, 3(prime) DNA-binding domain"/>
    <property type="match status" value="1"/>
</dbReference>
<keyword evidence="4 12" id="KW-0547">Nucleotide-binding</keyword>
<dbReference type="GO" id="GO:0006310">
    <property type="term" value="P:DNA recombination"/>
    <property type="evidence" value="ECO:0007669"/>
    <property type="project" value="InterPro"/>
</dbReference>
<comment type="catalytic activity">
    <reaction evidence="11 12">
        <text>ATP + H2O = ADP + phosphate + H(+)</text>
        <dbReference type="Rhea" id="RHEA:13065"/>
        <dbReference type="ChEBI" id="CHEBI:15377"/>
        <dbReference type="ChEBI" id="CHEBI:15378"/>
        <dbReference type="ChEBI" id="CHEBI:30616"/>
        <dbReference type="ChEBI" id="CHEBI:43474"/>
        <dbReference type="ChEBI" id="CHEBI:456216"/>
        <dbReference type="EC" id="5.6.2.4"/>
    </reaction>
</comment>
<feature type="binding site" evidence="12">
    <location>
        <position position="475"/>
    </location>
    <ligand>
        <name>Zn(2+)</name>
        <dbReference type="ChEBI" id="CHEBI:29105"/>
        <label>1</label>
    </ligand>
</feature>
<dbReference type="InterPro" id="IPR042115">
    <property type="entry name" value="PriA_3primeBD_sf"/>
</dbReference>
<dbReference type="InterPro" id="IPR001650">
    <property type="entry name" value="Helicase_C-like"/>
</dbReference>
<protein>
    <recommendedName>
        <fullName evidence="12">Replication restart protein PriA</fullName>
    </recommendedName>
    <alternativeName>
        <fullName evidence="12">ATP-dependent DNA helicase PriA</fullName>
        <ecNumber evidence="12">5.6.2.4</ecNumber>
    </alternativeName>
    <alternativeName>
        <fullName evidence="12">DNA 3'-5' helicase PriA</fullName>
    </alternativeName>
</protein>
<dbReference type="GO" id="GO:0006302">
    <property type="term" value="P:double-strand break repair"/>
    <property type="evidence" value="ECO:0007669"/>
    <property type="project" value="InterPro"/>
</dbReference>
<feature type="binding site" evidence="12">
    <location>
        <position position="472"/>
    </location>
    <ligand>
        <name>Zn(2+)</name>
        <dbReference type="ChEBI" id="CHEBI:29105"/>
        <label>1</label>
    </ligand>
</feature>
<dbReference type="Gene3D" id="3.40.50.300">
    <property type="entry name" value="P-loop containing nucleotide triphosphate hydrolases"/>
    <property type="match status" value="2"/>
</dbReference>
<dbReference type="CDD" id="cd18804">
    <property type="entry name" value="SF2_C_priA"/>
    <property type="match status" value="1"/>
</dbReference>
<keyword evidence="5 12" id="KW-0378">Hydrolase</keyword>
<evidence type="ECO:0000259" key="13">
    <source>
        <dbReference type="PROSITE" id="PS51192"/>
    </source>
</evidence>
<dbReference type="GO" id="GO:0008270">
    <property type="term" value="F:zinc ion binding"/>
    <property type="evidence" value="ECO:0007669"/>
    <property type="project" value="UniProtKB-UniRule"/>
</dbReference>
<name>A0A0H4J273_9PROT</name>
<comment type="catalytic activity">
    <reaction evidence="12">
        <text>Couples ATP hydrolysis with the unwinding of duplex DNA by translocating in the 3'-5' direction.</text>
        <dbReference type="EC" id="5.6.2.4"/>
    </reaction>
</comment>
<dbReference type="GO" id="GO:0003677">
    <property type="term" value="F:DNA binding"/>
    <property type="evidence" value="ECO:0007669"/>
    <property type="project" value="UniProtKB-UniRule"/>
</dbReference>
<dbReference type="GO" id="GO:0006270">
    <property type="term" value="P:DNA replication initiation"/>
    <property type="evidence" value="ECO:0007669"/>
    <property type="project" value="TreeGrafter"/>
</dbReference>
<dbReference type="NCBIfam" id="TIGR00595">
    <property type="entry name" value="priA"/>
    <property type="match status" value="1"/>
</dbReference>
<evidence type="ECO:0000313" key="15">
    <source>
        <dbReference type="EMBL" id="AKO65823.1"/>
    </source>
</evidence>
<dbReference type="PROSITE" id="PS51194">
    <property type="entry name" value="HELICASE_CTER"/>
    <property type="match status" value="1"/>
</dbReference>
<keyword evidence="7 12" id="KW-0862">Zinc</keyword>
<dbReference type="InterPro" id="IPR041222">
    <property type="entry name" value="PriA_3primeBD"/>
</dbReference>
<dbReference type="EMBL" id="CP011002">
    <property type="protein sequence ID" value="AKO65823.1"/>
    <property type="molecule type" value="Genomic_DNA"/>
</dbReference>
<evidence type="ECO:0000313" key="16">
    <source>
        <dbReference type="Proteomes" id="UP000066549"/>
    </source>
</evidence>
<feature type="binding site" evidence="12">
    <location>
        <position position="432"/>
    </location>
    <ligand>
        <name>Zn(2+)</name>
        <dbReference type="ChEBI" id="CHEBI:29105"/>
        <label>1</label>
    </ligand>
</feature>
<dbReference type="OrthoDB" id="9759544at2"/>
<accession>A0A0H4J273</accession>
<evidence type="ECO:0000256" key="1">
    <source>
        <dbReference type="ARBA" id="ARBA00022515"/>
    </source>
</evidence>
<proteinExistence type="inferred from homology"/>
<organism evidence="15 16">
    <name type="scientific">Methylophilales bacterium MBRS-H7</name>
    <dbReference type="NCBI Taxonomy" id="1623450"/>
    <lineage>
        <taxon>Bacteria</taxon>
        <taxon>Pseudomonadati</taxon>
        <taxon>Pseudomonadota</taxon>
        <taxon>Betaproteobacteria</taxon>
        <taxon>Nitrosomonadales</taxon>
        <taxon>OM43 clade</taxon>
    </lineage>
</organism>
<evidence type="ECO:0000256" key="9">
    <source>
        <dbReference type="ARBA" id="ARBA00023125"/>
    </source>
</evidence>
<dbReference type="Pfam" id="PF17764">
    <property type="entry name" value="PriA_3primeBD"/>
    <property type="match status" value="1"/>
</dbReference>
<evidence type="ECO:0000256" key="3">
    <source>
        <dbReference type="ARBA" id="ARBA00022723"/>
    </source>
</evidence>
<dbReference type="InterPro" id="IPR040498">
    <property type="entry name" value="PriA_CRR"/>
</dbReference>
<keyword evidence="6 12" id="KW-0347">Helicase</keyword>
<dbReference type="Pfam" id="PF18319">
    <property type="entry name" value="Zn_ribbon_PriA"/>
    <property type="match status" value="1"/>
</dbReference>
<evidence type="ECO:0000256" key="10">
    <source>
        <dbReference type="ARBA" id="ARBA00023235"/>
    </source>
</evidence>
<evidence type="ECO:0000256" key="6">
    <source>
        <dbReference type="ARBA" id="ARBA00022806"/>
    </source>
</evidence>
<evidence type="ECO:0000256" key="4">
    <source>
        <dbReference type="ARBA" id="ARBA00022741"/>
    </source>
</evidence>
<dbReference type="PROSITE" id="PS51192">
    <property type="entry name" value="HELICASE_ATP_BIND_1"/>
    <property type="match status" value="1"/>
</dbReference>
<keyword evidence="9 12" id="KW-0238">DNA-binding</keyword>
<feature type="binding site" evidence="12">
    <location>
        <position position="459"/>
    </location>
    <ligand>
        <name>Zn(2+)</name>
        <dbReference type="ChEBI" id="CHEBI:29105"/>
        <label>2</label>
    </ligand>
</feature>
<feature type="binding site" evidence="12">
    <location>
        <position position="435"/>
    </location>
    <ligand>
        <name>Zn(2+)</name>
        <dbReference type="ChEBI" id="CHEBI:29105"/>
        <label>1</label>
    </ligand>
</feature>
<dbReference type="CDD" id="cd17929">
    <property type="entry name" value="DEXHc_priA"/>
    <property type="match status" value="1"/>
</dbReference>
<dbReference type="InterPro" id="IPR027417">
    <property type="entry name" value="P-loop_NTPase"/>
</dbReference>
<evidence type="ECO:0000256" key="12">
    <source>
        <dbReference type="HAMAP-Rule" id="MF_00983"/>
    </source>
</evidence>
<dbReference type="PATRIC" id="fig|1623450.3.peg.720"/>
<comment type="cofactor">
    <cofactor evidence="12">
        <name>Zn(2+)</name>
        <dbReference type="ChEBI" id="CHEBI:29105"/>
    </cofactor>
    <text evidence="12">Binds 2 zinc ions per subunit.</text>
</comment>
<dbReference type="GO" id="GO:0005524">
    <property type="term" value="F:ATP binding"/>
    <property type="evidence" value="ECO:0007669"/>
    <property type="project" value="UniProtKB-UniRule"/>
</dbReference>
<dbReference type="PANTHER" id="PTHR30580:SF0">
    <property type="entry name" value="PRIMOSOMAL PROTEIN N"/>
    <property type="match status" value="1"/>
</dbReference>
<dbReference type="SMART" id="SM00490">
    <property type="entry name" value="HELICc"/>
    <property type="match status" value="1"/>
</dbReference>
<evidence type="ECO:0000256" key="5">
    <source>
        <dbReference type="ARBA" id="ARBA00022801"/>
    </source>
</evidence>
<keyword evidence="3 12" id="KW-0479">Metal-binding</keyword>
<evidence type="ECO:0000256" key="8">
    <source>
        <dbReference type="ARBA" id="ARBA00022840"/>
    </source>
</evidence>
<feature type="domain" description="Helicase ATP-binding" evidence="13">
    <location>
        <begin position="205"/>
        <end position="372"/>
    </location>
</feature>
<keyword evidence="16" id="KW-1185">Reference proteome</keyword>
<evidence type="ECO:0000259" key="14">
    <source>
        <dbReference type="PROSITE" id="PS51194"/>
    </source>
</evidence>
<dbReference type="SUPFAM" id="SSF52540">
    <property type="entry name" value="P-loop containing nucleoside triphosphate hydrolases"/>
    <property type="match status" value="1"/>
</dbReference>
<dbReference type="InterPro" id="IPR011545">
    <property type="entry name" value="DEAD/DEAH_box_helicase_dom"/>
</dbReference>
<dbReference type="AlphaFoldDB" id="A0A0H4J273"/>
<sequence>MNLKESQIIKVAIDVPVDDLFDYRCSDQVDIGQFVVVPFGSRKLIGIVVEVDVNTTLSTNKIKEVIRVDEESLFNTELFKLFRFVASYYQYPIGQTIHTAVPSRIKQGVTRGKKKNYIFHASNNLSHEVIHGFPKNQKNLIRIATQLLTQPMNETKLKTMSNWKKHIEYLINHDLATQVEVIPETPQHSAPLILNSEQSKIVEQIKKTKGFEAFLIHGITGSGKTEVYMHLIDSLIKNEGQVLVMVPEINLTPQLEDRFQSRFHTKKIVSLHSHLSQPDRLENWRLAKSGEAQIVIGTRLSVFTPFKNLTAILMDEEHDMSFKQQDNLRYHARDVGMMRAKLLNIPFIAGSATPSMEIWHRAVNEKKLKLLSLTKRANEDATLPRVDLIKTGQDLDEPLSTYLKDAIQHRLDQQQQVLIFINRRGFAPVLFCSSCGWQADCNRCSSKLVVHKNKQQLRCHHCDYQRTIDSSCQECGNVDLMTLGKGTQKIEEQLARLFPLARIKRVDRDTIKNKKDLDQLYAEMHDQKLDILVGTQMLSKGHDFPHLTLVGILDADHALYSSDFRAGERLFSQLVQVAGRSGRASIKGEVVIETNFPEHPLYKKIQSQDFNGFAKEELQLRKELHFPPFVMQAMLKTESKNKKYLEEFVTQCFQFMSNLPSKVTCFPPVRPYLERLQGFERSHIYMQSNNRTELNHFLSQLRSFISAMKISSRVKWVIDVDPVDF</sequence>
<dbReference type="PANTHER" id="PTHR30580">
    <property type="entry name" value="PRIMOSOMAL PROTEIN N"/>
    <property type="match status" value="1"/>
</dbReference>
<dbReference type="InterPro" id="IPR005259">
    <property type="entry name" value="PriA"/>
</dbReference>
<evidence type="ECO:0000256" key="7">
    <source>
        <dbReference type="ARBA" id="ARBA00022833"/>
    </source>
</evidence>
<dbReference type="Pfam" id="PF00270">
    <property type="entry name" value="DEAD"/>
    <property type="match status" value="1"/>
</dbReference>
<evidence type="ECO:0000256" key="2">
    <source>
        <dbReference type="ARBA" id="ARBA00022705"/>
    </source>
</evidence>
<dbReference type="SMART" id="SM00487">
    <property type="entry name" value="DEXDc"/>
    <property type="match status" value="1"/>
</dbReference>
<dbReference type="Pfam" id="PF00271">
    <property type="entry name" value="Helicase_C"/>
    <property type="match status" value="1"/>
</dbReference>
<feature type="binding site" evidence="12">
    <location>
        <position position="462"/>
    </location>
    <ligand>
        <name>Zn(2+)</name>
        <dbReference type="ChEBI" id="CHEBI:29105"/>
        <label>2</label>
    </ligand>
</feature>
<keyword evidence="8 12" id="KW-0067">ATP-binding</keyword>
<dbReference type="InterPro" id="IPR014001">
    <property type="entry name" value="Helicase_ATP-bd"/>
</dbReference>
<evidence type="ECO:0000256" key="11">
    <source>
        <dbReference type="ARBA" id="ARBA00048988"/>
    </source>
</evidence>
<keyword evidence="10 12" id="KW-0413">Isomerase</keyword>
<reference evidence="15 16" key="1">
    <citation type="submission" date="2015-03" db="EMBL/GenBank/DDBJ databases">
        <title>Comparative analysis of the OM43 clade including a novel species from Red Sea uncovers genomic and metabolic diversity among marine methylotrophs.</title>
        <authorList>
            <person name="Jimenez-Infante F."/>
            <person name="Ngugi D.K."/>
            <person name="Vinu M."/>
            <person name="Alam I."/>
            <person name="Kamau A."/>
            <person name="Blom J."/>
            <person name="Bajic V.B."/>
            <person name="Stingl U."/>
        </authorList>
    </citation>
    <scope>NUCLEOTIDE SEQUENCE [LARGE SCALE GENOMIC DNA]</scope>
    <source>
        <strain evidence="15 16">MBRSH7</strain>
    </source>
</reference>
<dbReference type="HAMAP" id="MF_00983">
    <property type="entry name" value="PriA"/>
    <property type="match status" value="1"/>
</dbReference>
<dbReference type="NCBIfam" id="NF004067">
    <property type="entry name" value="PRK05580.1-4"/>
    <property type="match status" value="1"/>
</dbReference>
<feature type="binding site" evidence="12">
    <location>
        <position position="444"/>
    </location>
    <ligand>
        <name>Zn(2+)</name>
        <dbReference type="ChEBI" id="CHEBI:29105"/>
        <label>2</label>
    </ligand>
</feature>
<dbReference type="GO" id="GO:0016887">
    <property type="term" value="F:ATP hydrolysis activity"/>
    <property type="evidence" value="ECO:0007669"/>
    <property type="project" value="RHEA"/>
</dbReference>